<dbReference type="GeneID" id="67002228"/>
<comment type="caution">
    <text evidence="1">The sequence shown here is derived from an EMBL/GenBank/DDBJ whole genome shotgun (WGS) entry which is preliminary data.</text>
</comment>
<evidence type="ECO:0000313" key="1">
    <source>
        <dbReference type="EMBL" id="GIJ84765.1"/>
    </source>
</evidence>
<evidence type="ECO:0000313" key="2">
    <source>
        <dbReference type="Proteomes" id="UP001043456"/>
    </source>
</evidence>
<name>A0A9P3B8P1_9EURO</name>
<dbReference type="AlphaFoldDB" id="A0A9P3B8P1"/>
<proteinExistence type="predicted"/>
<accession>A0A9P3B8P1</accession>
<reference evidence="1 2" key="1">
    <citation type="submission" date="2018-10" db="EMBL/GenBank/DDBJ databases">
        <title>Pan-genome distribution and transcriptional activeness of fungal secondary metabolism genes in Aspergillus section Fumigati.</title>
        <authorList>
            <person name="Takahashi H."/>
            <person name="Umemura M."/>
            <person name="Ninomiya A."/>
            <person name="Kusuya Y."/>
            <person name="Urayama S."/>
            <person name="Shimizu M."/>
            <person name="Watanabe A."/>
            <person name="Kamei K."/>
            <person name="Yaguchi T."/>
            <person name="Hagiwara D."/>
        </authorList>
    </citation>
    <scope>NUCLEOTIDE SEQUENCE [LARGE SCALE GENOMIC DNA]</scope>
    <source>
        <strain evidence="1 2">IFM 55266</strain>
    </source>
</reference>
<protein>
    <submittedName>
        <fullName evidence="1">Uncharacterized protein</fullName>
    </submittedName>
</protein>
<keyword evidence="2" id="KW-1185">Reference proteome</keyword>
<dbReference type="Proteomes" id="UP001043456">
    <property type="component" value="Unassembled WGS sequence"/>
</dbReference>
<organism evidence="1 2">
    <name type="scientific">Aspergillus pseudoviridinutans</name>
    <dbReference type="NCBI Taxonomy" id="1517512"/>
    <lineage>
        <taxon>Eukaryota</taxon>
        <taxon>Fungi</taxon>
        <taxon>Dikarya</taxon>
        <taxon>Ascomycota</taxon>
        <taxon>Pezizomycotina</taxon>
        <taxon>Eurotiomycetes</taxon>
        <taxon>Eurotiomycetidae</taxon>
        <taxon>Eurotiales</taxon>
        <taxon>Aspergillaceae</taxon>
        <taxon>Aspergillus</taxon>
        <taxon>Aspergillus subgen. Fumigati</taxon>
    </lineage>
</organism>
<dbReference type="RefSeq" id="XP_043155512.1">
    <property type="nucleotide sequence ID" value="XM_043299577.1"/>
</dbReference>
<sequence>MKPLTKTLTPTADGNISRKRGIRDEITQCGNEIHVIEGLRRRITQFLEIEVKDVIAISPWQEGRSEKVTSSD</sequence>
<dbReference type="EMBL" id="BHVY01000002">
    <property type="protein sequence ID" value="GIJ84765.1"/>
    <property type="molecule type" value="Genomic_DNA"/>
</dbReference>
<gene>
    <name evidence="1" type="ORF">Asppvi_003616</name>
</gene>